<reference evidence="4" key="1">
    <citation type="submission" date="2017-09" db="EMBL/GenBank/DDBJ databases">
        <title>Depth-based differentiation of microbial function through sediment-hosted aquifers and enrichment of novel symbionts in the deep terrestrial subsurface.</title>
        <authorList>
            <person name="Probst A.J."/>
            <person name="Ladd B."/>
            <person name="Jarett J.K."/>
            <person name="Geller-Mcgrath D.E."/>
            <person name="Sieber C.M.K."/>
            <person name="Emerson J.B."/>
            <person name="Anantharaman K."/>
            <person name="Thomas B.C."/>
            <person name="Malmstrom R."/>
            <person name="Stieglmeier M."/>
            <person name="Klingl A."/>
            <person name="Woyke T."/>
            <person name="Ryan C.M."/>
            <person name="Banfield J.F."/>
        </authorList>
    </citation>
    <scope>NUCLEOTIDE SEQUENCE [LARGE SCALE GENOMIC DNA]</scope>
</reference>
<feature type="transmembrane region" description="Helical" evidence="1">
    <location>
        <begin position="139"/>
        <end position="157"/>
    </location>
</feature>
<evidence type="ECO:0000259" key="2">
    <source>
        <dbReference type="Pfam" id="PF11141"/>
    </source>
</evidence>
<keyword evidence="1" id="KW-1133">Transmembrane helix</keyword>
<evidence type="ECO:0000313" key="3">
    <source>
        <dbReference type="EMBL" id="PJC24708.1"/>
    </source>
</evidence>
<evidence type="ECO:0000256" key="1">
    <source>
        <dbReference type="SAM" id="Phobius"/>
    </source>
</evidence>
<evidence type="ECO:0000313" key="4">
    <source>
        <dbReference type="Proteomes" id="UP000230251"/>
    </source>
</evidence>
<keyword evidence="1" id="KW-0472">Membrane</keyword>
<feature type="transmembrane region" description="Helical" evidence="1">
    <location>
        <begin position="163"/>
        <end position="183"/>
    </location>
</feature>
<feature type="transmembrane region" description="Helical" evidence="1">
    <location>
        <begin position="195"/>
        <end position="213"/>
    </location>
</feature>
<protein>
    <recommendedName>
        <fullName evidence="2">DUF2914 domain-containing protein</fullName>
    </recommendedName>
</protein>
<comment type="caution">
    <text evidence="3">The sequence shown here is derived from an EMBL/GenBank/DDBJ whole genome shotgun (WGS) entry which is preliminary data.</text>
</comment>
<proteinExistence type="predicted"/>
<gene>
    <name evidence="3" type="ORF">CO057_01440</name>
</gene>
<name>A0A2M8EPP4_9BACT</name>
<feature type="domain" description="DUF2914" evidence="2">
    <location>
        <begin position="281"/>
        <end position="348"/>
    </location>
</feature>
<feature type="transmembrane region" description="Helical" evidence="1">
    <location>
        <begin position="17"/>
        <end position="37"/>
    </location>
</feature>
<dbReference type="EMBL" id="PFSI01000022">
    <property type="protein sequence ID" value="PJC24708.1"/>
    <property type="molecule type" value="Genomic_DNA"/>
</dbReference>
<keyword evidence="1" id="KW-0812">Transmembrane</keyword>
<dbReference type="Proteomes" id="UP000230251">
    <property type="component" value="Unassembled WGS sequence"/>
</dbReference>
<feature type="transmembrane region" description="Helical" evidence="1">
    <location>
        <begin position="109"/>
        <end position="127"/>
    </location>
</feature>
<dbReference type="InterPro" id="IPR022606">
    <property type="entry name" value="DUF2914"/>
</dbReference>
<sequence length="362" mass="42069">MQFISKLKRFYKRNERVLIPGVLIVGVAADFITFRVISIRSAFIVLAVYWLIAGITIVFIQHHKTEGIDESNVILRYYKVLAPLIIQFTFGATLSASFIFYWFSGALSISWPFMLLIAFLMIANEAFREYYMKPVVQISVYYFITFSMLTLMLPYLFNSISAWIFVLSGLLSLVIAFLYLRILTSKFDQIKYRQPVIQTTVLTIFLLMNLLYFTNFIPPIPLSLTEAGVYHNIIRSKGTYILETERQNFFQRLMPGETIHLTDGGSAYIYSSIFAPFDLNTTVIHEWQYFDSSKKRWITSDRLSFNIYGGREGGYRGYSKKSTLSEGLWRVNIQTQRGQIIGRLKFRINYANEEIETIELSK</sequence>
<dbReference type="AlphaFoldDB" id="A0A2M8EPP4"/>
<organism evidence="3 4">
    <name type="scientific">Candidatus Uhrbacteria bacterium CG_4_9_14_0_2_um_filter_41_50</name>
    <dbReference type="NCBI Taxonomy" id="1975031"/>
    <lineage>
        <taxon>Bacteria</taxon>
        <taxon>Candidatus Uhriibacteriota</taxon>
    </lineage>
</organism>
<feature type="transmembrane region" description="Helical" evidence="1">
    <location>
        <begin position="43"/>
        <end position="60"/>
    </location>
</feature>
<dbReference type="Pfam" id="PF11141">
    <property type="entry name" value="DUF2914"/>
    <property type="match status" value="1"/>
</dbReference>
<feature type="transmembrane region" description="Helical" evidence="1">
    <location>
        <begin position="80"/>
        <end position="103"/>
    </location>
</feature>
<accession>A0A2M8EPP4</accession>